<keyword evidence="3" id="KW-1185">Reference proteome</keyword>
<gene>
    <name evidence="2" type="ORF">G1H19_20320</name>
</gene>
<feature type="domain" description="Imm-5-like" evidence="1">
    <location>
        <begin position="3"/>
        <end position="122"/>
    </location>
</feature>
<keyword evidence="2" id="KW-0378">Hydrolase</keyword>
<comment type="caution">
    <text evidence="2">The sequence shown here is derived from an EMBL/GenBank/DDBJ whole genome shotgun (WGS) entry which is preliminary data.</text>
</comment>
<keyword evidence="2" id="KW-0540">Nuclease</keyword>
<dbReference type="AlphaFoldDB" id="A0A7K3WKD0"/>
<dbReference type="InterPro" id="IPR048667">
    <property type="entry name" value="Imm5-like"/>
</dbReference>
<accession>A0A7K3WKD0</accession>
<organism evidence="2 3">
    <name type="scientific">Goekera deserti</name>
    <dbReference type="NCBI Taxonomy" id="2497753"/>
    <lineage>
        <taxon>Bacteria</taxon>
        <taxon>Bacillati</taxon>
        <taxon>Actinomycetota</taxon>
        <taxon>Actinomycetes</taxon>
        <taxon>Geodermatophilales</taxon>
        <taxon>Geodermatophilaceae</taxon>
        <taxon>Goekera</taxon>
    </lineage>
</organism>
<name>A0A7K3WKD0_9ACTN</name>
<evidence type="ECO:0000259" key="1">
    <source>
        <dbReference type="Pfam" id="PF21805"/>
    </source>
</evidence>
<dbReference type="GO" id="GO:0004527">
    <property type="term" value="F:exonuclease activity"/>
    <property type="evidence" value="ECO:0007669"/>
    <property type="project" value="UniProtKB-KW"/>
</dbReference>
<dbReference type="EMBL" id="JAAGWK010000033">
    <property type="protein sequence ID" value="NEL56319.1"/>
    <property type="molecule type" value="Genomic_DNA"/>
</dbReference>
<evidence type="ECO:0000313" key="2">
    <source>
        <dbReference type="EMBL" id="NEL56319.1"/>
    </source>
</evidence>
<sequence>MPLSTDELREITGYAAHCARRVLPLFEVGHPDDPRPREAVEGAEAFAGGAPRSAVLRAQATAAGRAAAAAANPAAAEAARAAGQAAAAAYLHPLATPHQVKHVIGSAAHQARADELAAGGDESVGAAAVHWAVGQAPPAVRAVLRRMPVVAAGRGRGGDLLRELDAALRR</sequence>
<dbReference type="Pfam" id="PF21805">
    <property type="entry name" value="Imm5_like"/>
    <property type="match status" value="1"/>
</dbReference>
<keyword evidence="2" id="KW-0269">Exonuclease</keyword>
<reference evidence="2 3" key="1">
    <citation type="submission" date="2020-02" db="EMBL/GenBank/DDBJ databases">
        <title>The whole genome sequence of CPCC 205119.</title>
        <authorList>
            <person name="Jiang Z."/>
        </authorList>
    </citation>
    <scope>NUCLEOTIDE SEQUENCE [LARGE SCALE GENOMIC DNA]</scope>
    <source>
        <strain evidence="2 3">CPCC 205119</strain>
    </source>
</reference>
<proteinExistence type="predicted"/>
<evidence type="ECO:0000313" key="3">
    <source>
        <dbReference type="Proteomes" id="UP000470470"/>
    </source>
</evidence>
<dbReference type="Proteomes" id="UP000470470">
    <property type="component" value="Unassembled WGS sequence"/>
</dbReference>
<protein>
    <submittedName>
        <fullName evidence="2">Exonuclease SbcC</fullName>
    </submittedName>
</protein>